<keyword evidence="2 3" id="KW-0040">ANK repeat</keyword>
<dbReference type="PANTHER" id="PTHR24198">
    <property type="entry name" value="ANKYRIN REPEAT AND PROTEIN KINASE DOMAIN-CONTAINING PROTEIN"/>
    <property type="match status" value="1"/>
</dbReference>
<feature type="region of interest" description="Disordered" evidence="4">
    <location>
        <begin position="66"/>
        <end position="107"/>
    </location>
</feature>
<dbReference type="Pfam" id="PF12796">
    <property type="entry name" value="Ank_2"/>
    <property type="match status" value="1"/>
</dbReference>
<dbReference type="PANTHER" id="PTHR24198:SF165">
    <property type="entry name" value="ANKYRIN REPEAT-CONTAINING PROTEIN-RELATED"/>
    <property type="match status" value="1"/>
</dbReference>
<keyword evidence="1" id="KW-0677">Repeat</keyword>
<evidence type="ECO:0000256" key="4">
    <source>
        <dbReference type="SAM" id="MobiDB-lite"/>
    </source>
</evidence>
<dbReference type="EMBL" id="MU863912">
    <property type="protein sequence ID" value="KAK4200991.1"/>
    <property type="molecule type" value="Genomic_DNA"/>
</dbReference>
<evidence type="ECO:0000256" key="2">
    <source>
        <dbReference type="ARBA" id="ARBA00023043"/>
    </source>
</evidence>
<feature type="repeat" description="ANK" evidence="3">
    <location>
        <begin position="447"/>
        <end position="479"/>
    </location>
</feature>
<dbReference type="SMART" id="SM00248">
    <property type="entry name" value="ANK"/>
    <property type="match status" value="6"/>
</dbReference>
<comment type="caution">
    <text evidence="5">The sequence shown here is derived from an EMBL/GenBank/DDBJ whole genome shotgun (WGS) entry which is preliminary data.</text>
</comment>
<dbReference type="InterPro" id="IPR036770">
    <property type="entry name" value="Ankyrin_rpt-contain_sf"/>
</dbReference>
<evidence type="ECO:0000256" key="1">
    <source>
        <dbReference type="ARBA" id="ARBA00022737"/>
    </source>
</evidence>
<sequence>MHTLSEPEAQHQPGNPSPEGRSTRGRLNLSKCSFCRKDKKGCKPQARQWPQKCDRCSLMGLQCSPNTRARRQKKAARRNPLPLVADDSSTQASSPATTRELPSSSDSQEVQHFNNWTHADFSNAVSFLKIARRMIRKSKRWEKHRKDYRGLDVPIGKTQVLVNLMETLQDGLLKYISSQITGIMQERNETVASETSRLHLLACSILETPQAEYASETYDMTIHVHDGAIVKSMIKTMAVNEEVGAALLLEEQCLVKEMERSSDDQMAAFIAFNNRFKMFHPVLGKLRVYFQAAMDCFEEEAEDVISRFSSASVIDSNAPWVHMLVQHNALWGLTDCLGSPILHGILAELGRKSFSLTEEEKEYFYANIGPYCAEHELRDTLHRSALHIATEYDLPALVRAILESGVSPEVEDCYQQCPLHYAALLGHMGICNTLLSFNAKADSENNIGFTPLDCAFWDGNEDVVSLLLGSGAGDAIEDRWKGAVFTRALMDGSPRLCVLALDWYERSFAPETLEALQDDCGYTFFHMAVVSGHLEVLKDLVKRSVKGSWWRLVNLQDRYGRTALCETVCRDRGEEWEAMIEILLSIDGLDIEIPDIHGKTAVDYAKSCGNSGILVMLNEKRRLNSMRGEGNIGERGLSTTLTVQEVPSLSIPPGFGQLAQLPQLLPPPDPTSMSTPYSYMHPH</sequence>
<feature type="region of interest" description="Disordered" evidence="4">
    <location>
        <begin position="1"/>
        <end position="26"/>
    </location>
</feature>
<dbReference type="InterPro" id="IPR002110">
    <property type="entry name" value="Ankyrin_rpt"/>
</dbReference>
<keyword evidence="6" id="KW-1185">Reference proteome</keyword>
<evidence type="ECO:0000313" key="6">
    <source>
        <dbReference type="Proteomes" id="UP001303160"/>
    </source>
</evidence>
<feature type="repeat" description="ANK" evidence="3">
    <location>
        <begin position="414"/>
        <end position="446"/>
    </location>
</feature>
<gene>
    <name evidence="5" type="ORF">QBC40DRAFT_64079</name>
</gene>
<name>A0AAN7ATX1_9PEZI</name>
<dbReference type="Proteomes" id="UP001303160">
    <property type="component" value="Unassembled WGS sequence"/>
</dbReference>
<feature type="compositionally biased region" description="Basic residues" evidence="4">
    <location>
        <begin position="68"/>
        <end position="77"/>
    </location>
</feature>
<feature type="region of interest" description="Disordered" evidence="4">
    <location>
        <begin position="664"/>
        <end position="683"/>
    </location>
</feature>
<reference evidence="5" key="1">
    <citation type="journal article" date="2023" name="Mol. Phylogenet. Evol.">
        <title>Genome-scale phylogeny and comparative genomics of the fungal order Sordariales.</title>
        <authorList>
            <person name="Hensen N."/>
            <person name="Bonometti L."/>
            <person name="Westerberg I."/>
            <person name="Brannstrom I.O."/>
            <person name="Guillou S."/>
            <person name="Cros-Aarteil S."/>
            <person name="Calhoun S."/>
            <person name="Haridas S."/>
            <person name="Kuo A."/>
            <person name="Mondo S."/>
            <person name="Pangilinan J."/>
            <person name="Riley R."/>
            <person name="LaButti K."/>
            <person name="Andreopoulos B."/>
            <person name="Lipzen A."/>
            <person name="Chen C."/>
            <person name="Yan M."/>
            <person name="Daum C."/>
            <person name="Ng V."/>
            <person name="Clum A."/>
            <person name="Steindorff A."/>
            <person name="Ohm R.A."/>
            <person name="Martin F."/>
            <person name="Silar P."/>
            <person name="Natvig D.O."/>
            <person name="Lalanne C."/>
            <person name="Gautier V."/>
            <person name="Ament-Velasquez S.L."/>
            <person name="Kruys A."/>
            <person name="Hutchinson M.I."/>
            <person name="Powell A.J."/>
            <person name="Barry K."/>
            <person name="Miller A.N."/>
            <person name="Grigoriev I.V."/>
            <person name="Debuchy R."/>
            <person name="Gladieux P."/>
            <person name="Hiltunen Thoren M."/>
            <person name="Johannesson H."/>
        </authorList>
    </citation>
    <scope>NUCLEOTIDE SEQUENCE</scope>
    <source>
        <strain evidence="5">CBS 315.58</strain>
    </source>
</reference>
<dbReference type="Gene3D" id="1.25.40.20">
    <property type="entry name" value="Ankyrin repeat-containing domain"/>
    <property type="match status" value="1"/>
</dbReference>
<evidence type="ECO:0000256" key="3">
    <source>
        <dbReference type="PROSITE-ProRule" id="PRU00023"/>
    </source>
</evidence>
<protein>
    <submittedName>
        <fullName evidence="5">Ankyrin repeat protein</fullName>
    </submittedName>
</protein>
<dbReference type="AlphaFoldDB" id="A0AAN7ATX1"/>
<organism evidence="5 6">
    <name type="scientific">Triangularia verruculosa</name>
    <dbReference type="NCBI Taxonomy" id="2587418"/>
    <lineage>
        <taxon>Eukaryota</taxon>
        <taxon>Fungi</taxon>
        <taxon>Dikarya</taxon>
        <taxon>Ascomycota</taxon>
        <taxon>Pezizomycotina</taxon>
        <taxon>Sordariomycetes</taxon>
        <taxon>Sordariomycetidae</taxon>
        <taxon>Sordariales</taxon>
        <taxon>Podosporaceae</taxon>
        <taxon>Triangularia</taxon>
    </lineage>
</organism>
<proteinExistence type="predicted"/>
<dbReference type="SUPFAM" id="SSF48403">
    <property type="entry name" value="Ankyrin repeat"/>
    <property type="match status" value="1"/>
</dbReference>
<accession>A0AAN7ATX1</accession>
<dbReference type="PROSITE" id="PS50088">
    <property type="entry name" value="ANK_REPEAT"/>
    <property type="match status" value="2"/>
</dbReference>
<reference evidence="5" key="2">
    <citation type="submission" date="2023-05" db="EMBL/GenBank/DDBJ databases">
        <authorList>
            <consortium name="Lawrence Berkeley National Laboratory"/>
            <person name="Steindorff A."/>
            <person name="Hensen N."/>
            <person name="Bonometti L."/>
            <person name="Westerberg I."/>
            <person name="Brannstrom I.O."/>
            <person name="Guillou S."/>
            <person name="Cros-Aarteil S."/>
            <person name="Calhoun S."/>
            <person name="Haridas S."/>
            <person name="Kuo A."/>
            <person name="Mondo S."/>
            <person name="Pangilinan J."/>
            <person name="Riley R."/>
            <person name="Labutti K."/>
            <person name="Andreopoulos B."/>
            <person name="Lipzen A."/>
            <person name="Chen C."/>
            <person name="Yanf M."/>
            <person name="Daum C."/>
            <person name="Ng V."/>
            <person name="Clum A."/>
            <person name="Ohm R."/>
            <person name="Martin F."/>
            <person name="Silar P."/>
            <person name="Natvig D."/>
            <person name="Lalanne C."/>
            <person name="Gautier V."/>
            <person name="Ament-Velasquez S.L."/>
            <person name="Kruys A."/>
            <person name="Hutchinson M.I."/>
            <person name="Powell A.J."/>
            <person name="Barry K."/>
            <person name="Miller A.N."/>
            <person name="Grigoriev I.V."/>
            <person name="Debuchy R."/>
            <person name="Gladieux P."/>
            <person name="Thoren M.H."/>
            <person name="Johannesson H."/>
        </authorList>
    </citation>
    <scope>NUCLEOTIDE SEQUENCE</scope>
    <source>
        <strain evidence="5">CBS 315.58</strain>
    </source>
</reference>
<feature type="compositionally biased region" description="Polar residues" evidence="4">
    <location>
        <begin position="87"/>
        <end position="107"/>
    </location>
</feature>
<evidence type="ECO:0000313" key="5">
    <source>
        <dbReference type="EMBL" id="KAK4200991.1"/>
    </source>
</evidence>